<accession>A0A226H313</accession>
<gene>
    <name evidence="2" type="ORF">B0A66_14940</name>
</gene>
<dbReference type="Gene3D" id="3.90.930.1">
    <property type="match status" value="1"/>
</dbReference>
<dbReference type="Proteomes" id="UP000198345">
    <property type="component" value="Unassembled WGS sequence"/>
</dbReference>
<organism evidence="2 3">
    <name type="scientific">Flavobacterium hercynium</name>
    <dbReference type="NCBI Taxonomy" id="387094"/>
    <lineage>
        <taxon>Bacteria</taxon>
        <taxon>Pseudomonadati</taxon>
        <taxon>Bacteroidota</taxon>
        <taxon>Flavobacteriia</taxon>
        <taxon>Flavobacteriales</taxon>
        <taxon>Flavobacteriaceae</taxon>
        <taxon>Flavobacterium</taxon>
    </lineage>
</organism>
<sequence>MKNKKILIIISIVTIVLLALYFYLKNEKVYTLNKYSPEGKLLGTNEYVIRNGDTIFHGKFVSYNEKGIKISEGKFIDNEPNGNCFYYYDNGKLKSVFYRKNSEINLECTYYDQNGLKNKYIMCDSLGKTAFIIKFTNKVVKMYDGYSIWPIGQYKIENKKLREIKAGTLKIGDTIRYNYLVANIPYAKRTFKIETVGADNSKVKRIIKSKLPTEIIVEEVLTKKGFNRIQIVAQYQFEDKITPTLNKIVSFDVNVN</sequence>
<reference evidence="2 3" key="1">
    <citation type="submission" date="2016-11" db="EMBL/GenBank/DDBJ databases">
        <title>Whole genomes of Flavobacteriaceae.</title>
        <authorList>
            <person name="Stine C."/>
            <person name="Li C."/>
            <person name="Tadesse D."/>
        </authorList>
    </citation>
    <scope>NUCLEOTIDE SEQUENCE [LARGE SCALE GENOMIC DNA]</scope>
    <source>
        <strain evidence="2 3">DSM 18292</strain>
    </source>
</reference>
<evidence type="ECO:0000313" key="3">
    <source>
        <dbReference type="Proteomes" id="UP000198345"/>
    </source>
</evidence>
<evidence type="ECO:0000256" key="1">
    <source>
        <dbReference type="SAM" id="Phobius"/>
    </source>
</evidence>
<proteinExistence type="predicted"/>
<feature type="transmembrane region" description="Helical" evidence="1">
    <location>
        <begin position="6"/>
        <end position="24"/>
    </location>
</feature>
<dbReference type="SUPFAM" id="SSF82185">
    <property type="entry name" value="Histone H3 K4-specific methyltransferase SET7/9 N-terminal domain"/>
    <property type="match status" value="1"/>
</dbReference>
<comment type="caution">
    <text evidence="2">The sequence shown here is derived from an EMBL/GenBank/DDBJ whole genome shotgun (WGS) entry which is preliminary data.</text>
</comment>
<keyword evidence="1" id="KW-0812">Transmembrane</keyword>
<protein>
    <recommendedName>
        <fullName evidence="4">MORN repeat protein</fullName>
    </recommendedName>
</protein>
<evidence type="ECO:0008006" key="4">
    <source>
        <dbReference type="Google" id="ProtNLM"/>
    </source>
</evidence>
<dbReference type="AlphaFoldDB" id="A0A226H313"/>
<name>A0A226H313_9FLAO</name>
<dbReference type="EMBL" id="MUGW01000030">
    <property type="protein sequence ID" value="OXA88699.1"/>
    <property type="molecule type" value="Genomic_DNA"/>
</dbReference>
<dbReference type="RefSeq" id="WP_089050657.1">
    <property type="nucleotide sequence ID" value="NZ_FXTV01000018.1"/>
</dbReference>
<dbReference type="OrthoDB" id="1331719at2"/>
<keyword evidence="1" id="KW-1133">Transmembrane helix</keyword>
<keyword evidence="3" id="KW-1185">Reference proteome</keyword>
<evidence type="ECO:0000313" key="2">
    <source>
        <dbReference type="EMBL" id="OXA88699.1"/>
    </source>
</evidence>
<keyword evidence="1" id="KW-0472">Membrane</keyword>